<sequence>MNGSKEPQNPTDQQCEHCGLYYAAQGIHNHQPGCPLRDWDTMIQPLDGAGEPAGERGSAPDSDPANPPESGDIEVSDTQKAMTDGGNPIHGAPEPITDGGKDTEEVDGCPDCGSDDYVDADAVLRARNPSAKNTALLSQHDRVCIECGEAYDA</sequence>
<evidence type="ECO:0008006" key="4">
    <source>
        <dbReference type="Google" id="ProtNLM"/>
    </source>
</evidence>
<protein>
    <recommendedName>
        <fullName evidence="4">Small CPxCG-related zinc finger protein</fullName>
    </recommendedName>
</protein>
<organism evidence="2 3">
    <name type="scientific">Haloferax sulfurifontis</name>
    <dbReference type="NCBI Taxonomy" id="255616"/>
    <lineage>
        <taxon>Archaea</taxon>
        <taxon>Methanobacteriati</taxon>
        <taxon>Methanobacteriota</taxon>
        <taxon>Stenosarchaea group</taxon>
        <taxon>Halobacteria</taxon>
        <taxon>Halobacteriales</taxon>
        <taxon>Haloferacaceae</taxon>
        <taxon>Haloferax</taxon>
    </lineage>
</organism>
<gene>
    <name evidence="2" type="ORF">GCM10007209_13480</name>
</gene>
<name>A0A830DPX9_9EURY</name>
<proteinExistence type="predicted"/>
<dbReference type="RefSeq" id="WP_229722539.1">
    <property type="nucleotide sequence ID" value="NZ_BMCI01000002.1"/>
</dbReference>
<evidence type="ECO:0000313" key="2">
    <source>
        <dbReference type="EMBL" id="GGC53063.1"/>
    </source>
</evidence>
<accession>A0A830DPX9</accession>
<comment type="caution">
    <text evidence="2">The sequence shown here is derived from an EMBL/GenBank/DDBJ whole genome shotgun (WGS) entry which is preliminary data.</text>
</comment>
<evidence type="ECO:0000256" key="1">
    <source>
        <dbReference type="SAM" id="MobiDB-lite"/>
    </source>
</evidence>
<feature type="compositionally biased region" description="Acidic residues" evidence="1">
    <location>
        <begin position="104"/>
        <end position="114"/>
    </location>
</feature>
<reference evidence="2" key="1">
    <citation type="journal article" date="2014" name="Int. J. Syst. Evol. Microbiol.">
        <title>Complete genome sequence of Corynebacterium casei LMG S-19264T (=DSM 44701T), isolated from a smear-ripened cheese.</title>
        <authorList>
            <consortium name="US DOE Joint Genome Institute (JGI-PGF)"/>
            <person name="Walter F."/>
            <person name="Albersmeier A."/>
            <person name="Kalinowski J."/>
            <person name="Ruckert C."/>
        </authorList>
    </citation>
    <scope>NUCLEOTIDE SEQUENCE</scope>
    <source>
        <strain evidence="2">CCM 7217</strain>
    </source>
</reference>
<evidence type="ECO:0000313" key="3">
    <source>
        <dbReference type="Proteomes" id="UP000646833"/>
    </source>
</evidence>
<dbReference type="AlphaFoldDB" id="A0A830DPX9"/>
<reference evidence="2" key="2">
    <citation type="submission" date="2020-09" db="EMBL/GenBank/DDBJ databases">
        <authorList>
            <person name="Sun Q."/>
            <person name="Sedlacek I."/>
        </authorList>
    </citation>
    <scope>NUCLEOTIDE SEQUENCE</scope>
    <source>
        <strain evidence="2">CCM 7217</strain>
    </source>
</reference>
<dbReference type="Proteomes" id="UP000646833">
    <property type="component" value="Unassembled WGS sequence"/>
</dbReference>
<feature type="region of interest" description="Disordered" evidence="1">
    <location>
        <begin position="29"/>
        <end position="114"/>
    </location>
</feature>
<dbReference type="EMBL" id="BMCI01000002">
    <property type="protein sequence ID" value="GGC53063.1"/>
    <property type="molecule type" value="Genomic_DNA"/>
</dbReference>